<evidence type="ECO:0000313" key="3">
    <source>
        <dbReference type="Proteomes" id="UP001148313"/>
    </source>
</evidence>
<dbReference type="RefSeq" id="WP_271089761.1">
    <property type="nucleotide sequence ID" value="NZ_JAPJZH010000006.1"/>
</dbReference>
<accession>A0ABT4VMX6</accession>
<evidence type="ECO:0000259" key="1">
    <source>
        <dbReference type="Pfam" id="PF05171"/>
    </source>
</evidence>
<proteinExistence type="predicted"/>
<reference evidence="2" key="1">
    <citation type="submission" date="2022-11" db="EMBL/GenBank/DDBJ databases">
        <title>Hoeflea poritis sp. nov., isolated from scleractinian coral Porites lutea.</title>
        <authorList>
            <person name="Zhang G."/>
            <person name="Wei Q."/>
            <person name="Cai L."/>
        </authorList>
    </citation>
    <scope>NUCLEOTIDE SEQUENCE</scope>
    <source>
        <strain evidence="2">E7-10</strain>
    </source>
</reference>
<dbReference type="SUPFAM" id="SSF144064">
    <property type="entry name" value="Heme iron utilization protein-like"/>
    <property type="match status" value="1"/>
</dbReference>
<dbReference type="CDD" id="cd16830">
    <property type="entry name" value="HemS-like_N"/>
    <property type="match status" value="1"/>
</dbReference>
<dbReference type="EMBL" id="JAPJZH010000006">
    <property type="protein sequence ID" value="MDA4846042.1"/>
    <property type="molecule type" value="Genomic_DNA"/>
</dbReference>
<name>A0ABT4VMX6_9HYPH</name>
<sequence>MTNDMIETALSRDSKLPLSPEAIRQARLDNPKMRERELATQLGISEAEFVAAWCGVGNTRLNVRVNDLLNGMEALGEVMALTRNESAVHEKVGVYDGVRTSQRGAIVLGEDIDLRIFHNNWAHGFAVEKRDGERISRSLQFFDKHGTAVHKIHLRPESNVEAYEQLVTMLKSDAQTPTVKVEEPAEELELPASLSDVDLADMRDRWAAMSDVHQFVGILRKFNVSRHQAVSAMDEEFAWRLDDSALVAMLNLVSSEDIPIMCFIGSPGVIQIHRGPIKQIKPMGPWINILDPGFHMHLRLDHISELWAVRKPNRDGHVTSLEAYNSEKKLIIQFFGDRREGSDERSDWRMLMENLPKRPGHAAA</sequence>
<dbReference type="CDD" id="cd16831">
    <property type="entry name" value="HemS-like_C"/>
    <property type="match status" value="1"/>
</dbReference>
<dbReference type="Pfam" id="PF05171">
    <property type="entry name" value="HemS"/>
    <property type="match status" value="2"/>
</dbReference>
<gene>
    <name evidence="2" type="ORF">OOZ53_11825</name>
</gene>
<dbReference type="InterPro" id="IPR053733">
    <property type="entry name" value="Heme_Transport_Util_sf"/>
</dbReference>
<comment type="caution">
    <text evidence="2">The sequence shown here is derived from an EMBL/GenBank/DDBJ whole genome shotgun (WGS) entry which is preliminary data.</text>
</comment>
<dbReference type="InterPro" id="IPR007845">
    <property type="entry name" value="HemS/ChuX_dom"/>
</dbReference>
<evidence type="ECO:0000313" key="2">
    <source>
        <dbReference type="EMBL" id="MDA4846042.1"/>
    </source>
</evidence>
<keyword evidence="3" id="KW-1185">Reference proteome</keyword>
<dbReference type="Proteomes" id="UP001148313">
    <property type="component" value="Unassembled WGS sequence"/>
</dbReference>
<organism evidence="2 3">
    <name type="scientific">Hoeflea poritis</name>
    <dbReference type="NCBI Taxonomy" id="2993659"/>
    <lineage>
        <taxon>Bacteria</taxon>
        <taxon>Pseudomonadati</taxon>
        <taxon>Pseudomonadota</taxon>
        <taxon>Alphaproteobacteria</taxon>
        <taxon>Hyphomicrobiales</taxon>
        <taxon>Rhizobiaceae</taxon>
        <taxon>Hoeflea</taxon>
    </lineage>
</organism>
<feature type="domain" description="Haemin-degrading HemS/ChuX" evidence="1">
    <location>
        <begin position="43"/>
        <end position="169"/>
    </location>
</feature>
<protein>
    <submittedName>
        <fullName evidence="2">Hemin-degrading factor</fullName>
    </submittedName>
</protein>
<feature type="domain" description="Haemin-degrading HemS/ChuX" evidence="1">
    <location>
        <begin position="223"/>
        <end position="355"/>
    </location>
</feature>
<dbReference type="Gene3D" id="3.40.1570.10">
    <property type="entry name" value="HemS/ChuS/ChuX like domains"/>
    <property type="match status" value="2"/>
</dbReference>